<dbReference type="Proteomes" id="UP000244900">
    <property type="component" value="Chromosome"/>
</dbReference>
<dbReference type="RefSeq" id="WP_017947204.1">
    <property type="nucleotide sequence ID" value="NZ_CP029188.1"/>
</dbReference>
<reference evidence="2 3" key="1">
    <citation type="submission" date="2018-05" db="EMBL/GenBank/DDBJ databases">
        <title>Complete genome sequence of sponge-derived Streptomyces sp. HNM0039.</title>
        <authorList>
            <person name="Huang X."/>
            <person name="Zhou S."/>
        </authorList>
    </citation>
    <scope>NUCLEOTIDE SEQUENCE [LARGE SCALE GENOMIC DNA]</scope>
    <source>
        <strain evidence="2 3">HNM0039</strain>
    </source>
</reference>
<protein>
    <submittedName>
        <fullName evidence="2">ATP-binding protein</fullName>
    </submittedName>
</protein>
<feature type="chain" id="PRO_5015459961" evidence="1">
    <location>
        <begin position="33"/>
        <end position="155"/>
    </location>
</feature>
<keyword evidence="1" id="KW-0732">Signal</keyword>
<organism evidence="2 3">
    <name type="scientific">Streptomyces tirandamycinicus</name>
    <dbReference type="NCBI Taxonomy" id="2174846"/>
    <lineage>
        <taxon>Bacteria</taxon>
        <taxon>Bacillati</taxon>
        <taxon>Actinomycetota</taxon>
        <taxon>Actinomycetes</taxon>
        <taxon>Kitasatosporales</taxon>
        <taxon>Streptomycetaceae</taxon>
        <taxon>Streptomyces</taxon>
    </lineage>
</organism>
<evidence type="ECO:0000313" key="3">
    <source>
        <dbReference type="Proteomes" id="UP000244900"/>
    </source>
</evidence>
<sequence>MSLPLTRRIARAALLVAAGAAPVVGAAGSANAVDLPTRDLGNGGLTQLDGDAAGSAVDGAAHQAAGTANEAGGKVVGTTLPAAAGTLGGAARTGLPAAQETAGQTAGSTAGVLGETATSATAQGLPAAQGLAGGGLPDTGAALPAGELPVQGLPL</sequence>
<keyword evidence="2" id="KW-0547">Nucleotide-binding</keyword>
<evidence type="ECO:0000313" key="2">
    <source>
        <dbReference type="EMBL" id="AWI30799.1"/>
    </source>
</evidence>
<dbReference type="AlphaFoldDB" id="A0A2S1SWL8"/>
<evidence type="ECO:0000256" key="1">
    <source>
        <dbReference type="SAM" id="SignalP"/>
    </source>
</evidence>
<dbReference type="EMBL" id="CP029188">
    <property type="protein sequence ID" value="AWI30799.1"/>
    <property type="molecule type" value="Genomic_DNA"/>
</dbReference>
<dbReference type="GO" id="GO:0005524">
    <property type="term" value="F:ATP binding"/>
    <property type="evidence" value="ECO:0007669"/>
    <property type="project" value="UniProtKB-KW"/>
</dbReference>
<dbReference type="KEGG" id="stir:DDW44_19960"/>
<feature type="signal peptide" evidence="1">
    <location>
        <begin position="1"/>
        <end position="32"/>
    </location>
</feature>
<keyword evidence="2" id="KW-0067">ATP-binding</keyword>
<name>A0A2S1SWL8_9ACTN</name>
<proteinExistence type="predicted"/>
<keyword evidence="3" id="KW-1185">Reference proteome</keyword>
<accession>A0A2S1SWL8</accession>
<gene>
    <name evidence="2" type="ORF">DDW44_19960</name>
</gene>